<dbReference type="InterPro" id="IPR014044">
    <property type="entry name" value="CAP_dom"/>
</dbReference>
<evidence type="ECO:0000313" key="1">
    <source>
        <dbReference type="EMBL" id="CAB3990123.1"/>
    </source>
</evidence>
<dbReference type="SUPFAM" id="SSF55797">
    <property type="entry name" value="PR-1-like"/>
    <property type="match status" value="1"/>
</dbReference>
<sequence>MRFCQLCIILSFVYLTKAGPVRRNVPLAQGMSDAPQDTQIGTEQGVVSVAPNNENTNNHNIANSNLASNPPIINGDNNAPNGADMGNAGVSNTETANQGMAGAETAGQGSADNAPTVDAKLDEDHQVKPVAEKGELQQTMVHQGGEVEKVYAGTPEDVATSDHKGIKQPLHTIVKPNGEIEKVYVGTPTENKKILSKEERKGMKEATATLAHDTFNISIPLKPRKPLVIKFIGNETEGVYVKSPASENFKTSCVTEHNKKRTIHNAHPLVWSDKLAESAQTWADHLAELDDDIPDTNNRKYGENIFWTRPQLPEDELCKAAVDEWYNEVKLYDFSASHKRNYDADPVNEFTQLVYDGQTREVGVAFSLSRSNKQYVVARYYKKRNEMMLDSEVHPAHSDRSRVRFDRPVFQTYNMIIRIPRTSWVPQYKQANSPAFQRLESKMKNAFKATFQESPTVTSLVDFKLNTFKLDDRKPGSSAILADLDVKFYPYVKDPIQRLRSSIFHGQLNGMELDDNFLKVFNKTGVYVPPTTWKDKMEKTDLQADALRPKTGATDPITGAPTNVTYPQPISEDIDLLDRKPCQGGICETYLIKDRSKEAGTNCSAPVKTVPANATPIMSPPPNGFAQPCCNQMPPPQPCLALACPPPSPMPACNPNCKPKPNGVWPSALYRRGGIAFENHKNGP</sequence>
<dbReference type="Gene3D" id="3.40.33.10">
    <property type="entry name" value="CAP"/>
    <property type="match status" value="1"/>
</dbReference>
<evidence type="ECO:0000313" key="2">
    <source>
        <dbReference type="Proteomes" id="UP001152795"/>
    </source>
</evidence>
<dbReference type="Pfam" id="PF00188">
    <property type="entry name" value="CAP"/>
    <property type="match status" value="1"/>
</dbReference>
<dbReference type="InterPro" id="IPR035940">
    <property type="entry name" value="CAP_sf"/>
</dbReference>
<dbReference type="InterPro" id="IPR001283">
    <property type="entry name" value="CRISP-related"/>
</dbReference>
<dbReference type="CDD" id="cd05382">
    <property type="entry name" value="CAP_GAPR1-like"/>
    <property type="match status" value="1"/>
</dbReference>
<dbReference type="OrthoDB" id="414826at2759"/>
<dbReference type="EMBL" id="CACRXK020001606">
    <property type="protein sequence ID" value="CAB3990123.1"/>
    <property type="molecule type" value="Genomic_DNA"/>
</dbReference>
<gene>
    <name evidence="1" type="ORF">PACLA_8A081667</name>
</gene>
<dbReference type="AlphaFoldDB" id="A0A6S7GFU8"/>
<dbReference type="InterPro" id="IPR034113">
    <property type="entry name" value="SCP_GAPR1-like"/>
</dbReference>
<dbReference type="InterPro" id="IPR000082">
    <property type="entry name" value="SEA_dom"/>
</dbReference>
<dbReference type="PROSITE" id="PS50024">
    <property type="entry name" value="SEA"/>
    <property type="match status" value="1"/>
</dbReference>
<comment type="caution">
    <text evidence="1">The sequence shown here is derived from an EMBL/GenBank/DDBJ whole genome shotgun (WGS) entry which is preliminary data.</text>
</comment>
<keyword evidence="2" id="KW-1185">Reference proteome</keyword>
<organism evidence="1 2">
    <name type="scientific">Paramuricea clavata</name>
    <name type="common">Red gorgonian</name>
    <name type="synonym">Violescent sea-whip</name>
    <dbReference type="NCBI Taxonomy" id="317549"/>
    <lineage>
        <taxon>Eukaryota</taxon>
        <taxon>Metazoa</taxon>
        <taxon>Cnidaria</taxon>
        <taxon>Anthozoa</taxon>
        <taxon>Octocorallia</taxon>
        <taxon>Malacalcyonacea</taxon>
        <taxon>Plexauridae</taxon>
        <taxon>Paramuricea</taxon>
    </lineage>
</organism>
<dbReference type="Pfam" id="PF01390">
    <property type="entry name" value="SEA"/>
    <property type="match status" value="1"/>
</dbReference>
<dbReference type="Proteomes" id="UP001152795">
    <property type="component" value="Unassembled WGS sequence"/>
</dbReference>
<accession>A0A6S7GFU8</accession>
<dbReference type="PANTHER" id="PTHR10334">
    <property type="entry name" value="CYSTEINE-RICH SECRETORY PROTEIN-RELATED"/>
    <property type="match status" value="1"/>
</dbReference>
<proteinExistence type="predicted"/>
<reference evidence="1" key="1">
    <citation type="submission" date="2020-04" db="EMBL/GenBank/DDBJ databases">
        <authorList>
            <person name="Alioto T."/>
            <person name="Alioto T."/>
            <person name="Gomez Garrido J."/>
        </authorList>
    </citation>
    <scope>NUCLEOTIDE SEQUENCE</scope>
    <source>
        <strain evidence="1">A484AB</strain>
    </source>
</reference>
<protein>
    <submittedName>
        <fullName evidence="1">Uncharacterized protein</fullName>
    </submittedName>
</protein>
<dbReference type="SMART" id="SM00198">
    <property type="entry name" value="SCP"/>
    <property type="match status" value="1"/>
</dbReference>
<name>A0A6S7GFU8_PARCT</name>